<gene>
    <name evidence="2" type="ORF">XM53_18155</name>
</gene>
<dbReference type="RefSeq" id="WP_057795911.1">
    <property type="nucleotide sequence ID" value="NZ_LAXJ01000024.1"/>
</dbReference>
<dbReference type="OrthoDB" id="7745069at2"/>
<dbReference type="EMBL" id="LAXJ01000024">
    <property type="protein sequence ID" value="KRS11005.1"/>
    <property type="molecule type" value="Genomic_DNA"/>
</dbReference>
<reference evidence="2 3" key="1">
    <citation type="submission" date="2015-04" db="EMBL/GenBank/DDBJ databases">
        <title>The draft genome sequence of Roseovarius sp.R12b.</title>
        <authorList>
            <person name="Li G."/>
            <person name="Lai Q."/>
            <person name="Shao Z."/>
            <person name="Yan P."/>
        </authorList>
    </citation>
    <scope>NUCLEOTIDE SEQUENCE [LARGE SCALE GENOMIC DNA]</scope>
    <source>
        <strain evidence="2 3">R12B</strain>
    </source>
</reference>
<proteinExistence type="predicted"/>
<dbReference type="PATRIC" id="fig|1641875.4.peg.2154"/>
<dbReference type="Proteomes" id="UP000051295">
    <property type="component" value="Unassembled WGS sequence"/>
</dbReference>
<evidence type="ECO:0000313" key="3">
    <source>
        <dbReference type="Proteomes" id="UP000051295"/>
    </source>
</evidence>
<protein>
    <submittedName>
        <fullName evidence="2">Uncharacterized protein</fullName>
    </submittedName>
</protein>
<dbReference type="AlphaFoldDB" id="A0A0T5NPX8"/>
<sequence length="73" mass="8335">MPEDLAPSFTDDTLRDPAIRSLAERMADDIIARSVMQSFEPKDQETVPMKDFAEPEWDSLVPPDMTDSFDFLL</sequence>
<evidence type="ECO:0000313" key="2">
    <source>
        <dbReference type="EMBL" id="KRS11005.1"/>
    </source>
</evidence>
<name>A0A0T5NPX8_9RHOB</name>
<evidence type="ECO:0000256" key="1">
    <source>
        <dbReference type="SAM" id="MobiDB-lite"/>
    </source>
</evidence>
<organism evidence="2 3">
    <name type="scientific">Roseovarius atlanticus</name>
    <dbReference type="NCBI Taxonomy" id="1641875"/>
    <lineage>
        <taxon>Bacteria</taxon>
        <taxon>Pseudomonadati</taxon>
        <taxon>Pseudomonadota</taxon>
        <taxon>Alphaproteobacteria</taxon>
        <taxon>Rhodobacterales</taxon>
        <taxon>Roseobacteraceae</taxon>
        <taxon>Roseovarius</taxon>
    </lineage>
</organism>
<keyword evidence="3" id="KW-1185">Reference proteome</keyword>
<feature type="region of interest" description="Disordered" evidence="1">
    <location>
        <begin position="38"/>
        <end position="59"/>
    </location>
</feature>
<comment type="caution">
    <text evidence="2">The sequence shown here is derived from an EMBL/GenBank/DDBJ whole genome shotgun (WGS) entry which is preliminary data.</text>
</comment>
<accession>A0A0T5NPX8</accession>